<organism evidence="1 2">
    <name type="scientific">Streblomastix strix</name>
    <dbReference type="NCBI Taxonomy" id="222440"/>
    <lineage>
        <taxon>Eukaryota</taxon>
        <taxon>Metamonada</taxon>
        <taxon>Preaxostyla</taxon>
        <taxon>Oxymonadida</taxon>
        <taxon>Streblomastigidae</taxon>
        <taxon>Streblomastix</taxon>
    </lineage>
</organism>
<evidence type="ECO:0000313" key="2">
    <source>
        <dbReference type="Proteomes" id="UP000324800"/>
    </source>
</evidence>
<dbReference type="PANTHER" id="PTHR33047">
    <property type="entry name" value="PROTEIN TAR1"/>
    <property type="match status" value="1"/>
</dbReference>
<dbReference type="AlphaFoldDB" id="A0A5J4WRT6"/>
<dbReference type="OrthoDB" id="1595177at2759"/>
<proteinExistence type="predicted"/>
<dbReference type="EMBL" id="SNRW01001137">
    <property type="protein sequence ID" value="KAA6397628.1"/>
    <property type="molecule type" value="Genomic_DNA"/>
</dbReference>
<accession>A0A5J4WRT6</accession>
<dbReference type="PANTHER" id="PTHR33047:SF8">
    <property type="entry name" value="REGULATOR OF RDNA TRANSCRIPTION PROTEIN 15"/>
    <property type="match status" value="1"/>
</dbReference>
<reference evidence="1 2" key="1">
    <citation type="submission" date="2019-03" db="EMBL/GenBank/DDBJ databases">
        <title>Single cell metagenomics reveals metabolic interactions within the superorganism composed of flagellate Streblomastix strix and complex community of Bacteroidetes bacteria on its surface.</title>
        <authorList>
            <person name="Treitli S.C."/>
            <person name="Kolisko M."/>
            <person name="Husnik F."/>
            <person name="Keeling P."/>
            <person name="Hampl V."/>
        </authorList>
    </citation>
    <scope>NUCLEOTIDE SEQUENCE [LARGE SCALE GENOMIC DNA]</scope>
    <source>
        <strain evidence="1">ST1C</strain>
    </source>
</reference>
<name>A0A5J4WRT6_9EUKA</name>
<evidence type="ECO:0000313" key="1">
    <source>
        <dbReference type="EMBL" id="KAA6397628.1"/>
    </source>
</evidence>
<dbReference type="PROSITE" id="PS51257">
    <property type="entry name" value="PROKAR_LIPOPROTEIN"/>
    <property type="match status" value="1"/>
</dbReference>
<gene>
    <name evidence="1" type="ORF">EZS28_006855</name>
</gene>
<sequence length="340" mass="38046">MGRFFFREDKNVWFPTSVFVGSCYKLFSNMLINTFQQPGVLNSQPLPRYTPLQKKEGMGFMQNFCGKNSNQRKIEVNLAQYGPEDPGLVSVDRSIKLLCQEQPPGRYMSSTKGPLYTSLTNWLYIQMQVITPSKNVDLRHQLDRYTAVHTPCSTGPSRPSTVACSEGQVAQPASIFALQVAFASPPGTDSDLEAFSHNPTHGSFAALAARPTAKTKYAIHWFLSYLNGLPFRKPIIGNQQGKTNLSRDGLNPAHVPCQWVNNPTLGEFCFAMIGRADIEESKSDVAMNAWPPQASYPCGNFSNTLRRTRSPQRRIYGPRFLVTRTQLMPASGELFPFWST</sequence>
<dbReference type="InterPro" id="IPR052997">
    <property type="entry name" value="RRT15-like"/>
</dbReference>
<dbReference type="Proteomes" id="UP000324800">
    <property type="component" value="Unassembled WGS sequence"/>
</dbReference>
<comment type="caution">
    <text evidence="1">The sequence shown here is derived from an EMBL/GenBank/DDBJ whole genome shotgun (WGS) entry which is preliminary data.</text>
</comment>
<protein>
    <submittedName>
        <fullName evidence="1">Putative Regulator of rDNA transcription protein 15</fullName>
    </submittedName>
</protein>